<organism evidence="1 2">
    <name type="scientific">Streptomyces boetiae</name>
    <dbReference type="NCBI Taxonomy" id="3075541"/>
    <lineage>
        <taxon>Bacteria</taxon>
        <taxon>Bacillati</taxon>
        <taxon>Actinomycetota</taxon>
        <taxon>Actinomycetes</taxon>
        <taxon>Kitasatosporales</taxon>
        <taxon>Streptomycetaceae</taxon>
        <taxon>Streptomyces</taxon>
    </lineage>
</organism>
<gene>
    <name evidence="1" type="ORF">RM780_10105</name>
</gene>
<comment type="caution">
    <text evidence="1">The sequence shown here is derived from an EMBL/GenBank/DDBJ whole genome shotgun (WGS) entry which is preliminary data.</text>
</comment>
<dbReference type="EMBL" id="JAVREN010000010">
    <property type="protein sequence ID" value="MDT0307315.1"/>
    <property type="molecule type" value="Genomic_DNA"/>
</dbReference>
<dbReference type="Proteomes" id="UP001183388">
    <property type="component" value="Unassembled WGS sequence"/>
</dbReference>
<keyword evidence="2" id="KW-1185">Reference proteome</keyword>
<name>A0ABU2L6W8_9ACTN</name>
<evidence type="ECO:0000313" key="2">
    <source>
        <dbReference type="Proteomes" id="UP001183388"/>
    </source>
</evidence>
<proteinExistence type="predicted"/>
<dbReference type="RefSeq" id="WP_311630258.1">
    <property type="nucleotide sequence ID" value="NZ_JAVREN010000010.1"/>
</dbReference>
<sequence>MPVRLATLACSVSDRSLPAFLTKVARYFSCAGMAGSVFDSGPFPLPGAPLRGSTR</sequence>
<protein>
    <submittedName>
        <fullName evidence="1">Uncharacterized protein</fullName>
    </submittedName>
</protein>
<evidence type="ECO:0000313" key="1">
    <source>
        <dbReference type="EMBL" id="MDT0307315.1"/>
    </source>
</evidence>
<accession>A0ABU2L6W8</accession>
<reference evidence="2" key="1">
    <citation type="submission" date="2023-07" db="EMBL/GenBank/DDBJ databases">
        <title>30 novel species of actinomycetes from the DSMZ collection.</title>
        <authorList>
            <person name="Nouioui I."/>
        </authorList>
    </citation>
    <scope>NUCLEOTIDE SEQUENCE [LARGE SCALE GENOMIC DNA]</scope>
    <source>
        <strain evidence="2">DSM 44917</strain>
    </source>
</reference>